<organism evidence="2 3">
    <name type="scientific">Malus baccata</name>
    <name type="common">Siberian crab apple</name>
    <name type="synonym">Pyrus baccata</name>
    <dbReference type="NCBI Taxonomy" id="106549"/>
    <lineage>
        <taxon>Eukaryota</taxon>
        <taxon>Viridiplantae</taxon>
        <taxon>Streptophyta</taxon>
        <taxon>Embryophyta</taxon>
        <taxon>Tracheophyta</taxon>
        <taxon>Spermatophyta</taxon>
        <taxon>Magnoliopsida</taxon>
        <taxon>eudicotyledons</taxon>
        <taxon>Gunneridae</taxon>
        <taxon>Pentapetalae</taxon>
        <taxon>rosids</taxon>
        <taxon>fabids</taxon>
        <taxon>Rosales</taxon>
        <taxon>Rosaceae</taxon>
        <taxon>Amygdaloideae</taxon>
        <taxon>Maleae</taxon>
        <taxon>Malus</taxon>
    </lineage>
</organism>
<dbReference type="STRING" id="106549.A0A540KQ73"/>
<dbReference type="Proteomes" id="UP000315295">
    <property type="component" value="Unassembled WGS sequence"/>
</dbReference>
<dbReference type="PANTHER" id="PTHR34281:SF2">
    <property type="entry name" value="PROTEIN EARLY FLOWERING 3"/>
    <property type="match status" value="1"/>
</dbReference>
<accession>A0A540KQ73</accession>
<evidence type="ECO:0008006" key="4">
    <source>
        <dbReference type="Google" id="ProtNLM"/>
    </source>
</evidence>
<evidence type="ECO:0000256" key="1">
    <source>
        <dbReference type="SAM" id="MobiDB-lite"/>
    </source>
</evidence>
<feature type="compositionally biased region" description="Polar residues" evidence="1">
    <location>
        <begin position="427"/>
        <end position="453"/>
    </location>
</feature>
<sequence length="713" mass="76887">MKRGNEEKVVGPMFPRLHVNDADKGGPRAPPRNKMALYEQLSIPSQRFNPGVLPVNSNNQGSRSDGNLAFPLHGHPSTPTHQAVIFHGRQSDGANVNVPFGQTDQRRKIGYEDDFCVPVFVQSRMGLGHSKTQIGSEEKLTPISSPHSDHLVKVRNVGKKDPKQISSPTLNLRRELRSEREEDLINVSGSSKGHSGKFAAKISTIQKIDGPVEANASPNQEDAECSVPRFNRLAESDACLQQESRSGLQPNVTGQGDGLVESSRDVEKGTLSQEKSVSCSGADPTSPNEPDNDGEYRGDRKCISPQTGHVDKSDDVSETSMVDSISGMDISPDDVVGIIGQKHFWKARKAIVNQQRLFAVQVFELHRLIKVQQLIAGSPHLLLEDTAFMGTSTLRGSPAKKLSSEYVVKPLLHIVKRKHEPEKPNNKTECSAENAVGKTSHNSVKNGSQTSNYGPYLGNPQPTLMASDNKASPWCFHQSPGHQFLIPVMSPSEGLVYKPYNGPGFMGGSVCGGCGPYGSTPMTGNFVKPSYGVPSHHLQGMGVLPVPPSLSGHTYFPPYGMSVMNPGMPSSAVEQMHWFAGPVSHGHTNQSSGGGANSNLQHQSSCNMPSQKNVTIPHPKRLQPSNDSGLQGSTANNTSDRAPMRTDQNPEGSDALQLFPMAPVIPDGVPQSSDTGQPTRAIKVVPHNPRTATASAARIFQSIQAERKQQVST</sequence>
<gene>
    <name evidence="2" type="ORF">C1H46_038105</name>
</gene>
<evidence type="ECO:0000313" key="3">
    <source>
        <dbReference type="Proteomes" id="UP000315295"/>
    </source>
</evidence>
<feature type="compositionally biased region" description="Polar residues" evidence="1">
    <location>
        <begin position="270"/>
        <end position="289"/>
    </location>
</feature>
<feature type="compositionally biased region" description="Polar residues" evidence="1">
    <location>
        <begin position="241"/>
        <end position="254"/>
    </location>
</feature>
<dbReference type="PANTHER" id="PTHR34281">
    <property type="entry name" value="PROTEIN EARLY FLOWERING 3"/>
    <property type="match status" value="1"/>
</dbReference>
<comment type="caution">
    <text evidence="2">The sequence shown here is derived from an EMBL/GenBank/DDBJ whole genome shotgun (WGS) entry which is preliminary data.</text>
</comment>
<dbReference type="AlphaFoldDB" id="A0A540KQ73"/>
<feature type="region of interest" description="Disordered" evidence="1">
    <location>
        <begin position="417"/>
        <end position="462"/>
    </location>
</feature>
<feature type="region of interest" description="Disordered" evidence="1">
    <location>
        <begin position="241"/>
        <end position="316"/>
    </location>
</feature>
<evidence type="ECO:0000313" key="2">
    <source>
        <dbReference type="EMBL" id="TQD76368.1"/>
    </source>
</evidence>
<dbReference type="EMBL" id="VIEB01001034">
    <property type="protein sequence ID" value="TQD76368.1"/>
    <property type="molecule type" value="Genomic_DNA"/>
</dbReference>
<dbReference type="GO" id="GO:2000028">
    <property type="term" value="P:regulation of photoperiodism, flowering"/>
    <property type="evidence" value="ECO:0007669"/>
    <property type="project" value="InterPro"/>
</dbReference>
<feature type="region of interest" description="Disordered" evidence="1">
    <location>
        <begin position="1"/>
        <end position="32"/>
    </location>
</feature>
<name>A0A540KQ73_MALBA</name>
<dbReference type="InterPro" id="IPR039319">
    <property type="entry name" value="ELF3-like"/>
</dbReference>
<proteinExistence type="predicted"/>
<feature type="compositionally biased region" description="Polar residues" evidence="1">
    <location>
        <begin position="623"/>
        <end position="651"/>
    </location>
</feature>
<keyword evidence="3" id="KW-1185">Reference proteome</keyword>
<feature type="region of interest" description="Disordered" evidence="1">
    <location>
        <begin position="582"/>
        <end position="654"/>
    </location>
</feature>
<protein>
    <recommendedName>
        <fullName evidence="4">Protein EARLY FLOWERING 3</fullName>
    </recommendedName>
</protein>
<reference evidence="2 3" key="1">
    <citation type="journal article" date="2019" name="G3 (Bethesda)">
        <title>Sequencing of a Wild Apple (Malus baccata) Genome Unravels the Differences Between Cultivated and Wild Apple Species Regarding Disease Resistance and Cold Tolerance.</title>
        <authorList>
            <person name="Chen X."/>
        </authorList>
    </citation>
    <scope>NUCLEOTIDE SEQUENCE [LARGE SCALE GENOMIC DNA]</scope>
    <source>
        <strain evidence="3">cv. Shandingzi</strain>
        <tissue evidence="2">Leaves</tissue>
    </source>
</reference>
<feature type="compositionally biased region" description="Polar residues" evidence="1">
    <location>
        <begin position="586"/>
        <end position="614"/>
    </location>
</feature>